<feature type="coiled-coil region" evidence="10">
    <location>
        <begin position="359"/>
        <end position="411"/>
    </location>
</feature>
<dbReference type="PIRSF" id="PIRSF038084">
    <property type="entry name" value="HAT-B_cat"/>
    <property type="match status" value="1"/>
</dbReference>
<keyword evidence="5 9" id="KW-0808">Transferase</keyword>
<keyword evidence="14" id="KW-1185">Reference proteome</keyword>
<dbReference type="InterPro" id="IPR017380">
    <property type="entry name" value="Hist_AcTrfase_B-typ_cat-su"/>
</dbReference>
<evidence type="ECO:0000256" key="5">
    <source>
        <dbReference type="ARBA" id="ARBA00022679"/>
    </source>
</evidence>
<dbReference type="Proteomes" id="UP001148838">
    <property type="component" value="Unassembled WGS sequence"/>
</dbReference>
<organism evidence="13 14">
    <name type="scientific">Periplaneta americana</name>
    <name type="common">American cockroach</name>
    <name type="synonym">Blatta americana</name>
    <dbReference type="NCBI Taxonomy" id="6978"/>
    <lineage>
        <taxon>Eukaryota</taxon>
        <taxon>Metazoa</taxon>
        <taxon>Ecdysozoa</taxon>
        <taxon>Arthropoda</taxon>
        <taxon>Hexapoda</taxon>
        <taxon>Insecta</taxon>
        <taxon>Pterygota</taxon>
        <taxon>Neoptera</taxon>
        <taxon>Polyneoptera</taxon>
        <taxon>Dictyoptera</taxon>
        <taxon>Blattodea</taxon>
        <taxon>Blattoidea</taxon>
        <taxon>Blattidae</taxon>
        <taxon>Blattinae</taxon>
        <taxon>Periplaneta</taxon>
    </lineage>
</organism>
<evidence type="ECO:0000256" key="4">
    <source>
        <dbReference type="ARBA" id="ARBA00021268"/>
    </source>
</evidence>
<feature type="domain" description="Histone acetyltransferase type B catalytic subunit C-terminal" evidence="12">
    <location>
        <begin position="282"/>
        <end position="333"/>
    </location>
</feature>
<dbReference type="SUPFAM" id="SSF55729">
    <property type="entry name" value="Acyl-CoA N-acyltransferases (Nat)"/>
    <property type="match status" value="1"/>
</dbReference>
<reference evidence="13 14" key="1">
    <citation type="journal article" date="2022" name="Allergy">
        <title>Genome assembly and annotation of Periplaneta americana reveal a comprehensive cockroach allergen profile.</title>
        <authorList>
            <person name="Wang L."/>
            <person name="Xiong Q."/>
            <person name="Saelim N."/>
            <person name="Wang L."/>
            <person name="Nong W."/>
            <person name="Wan A.T."/>
            <person name="Shi M."/>
            <person name="Liu X."/>
            <person name="Cao Q."/>
            <person name="Hui J.H.L."/>
            <person name="Sookrung N."/>
            <person name="Leung T.F."/>
            <person name="Tungtrongchitr A."/>
            <person name="Tsui S.K.W."/>
        </authorList>
    </citation>
    <scope>NUCLEOTIDE SEQUENCE [LARGE SCALE GENOMIC DNA]</scope>
    <source>
        <strain evidence="13">PWHHKU_190912</strain>
    </source>
</reference>
<dbReference type="InterPro" id="IPR019467">
    <property type="entry name" value="Hat1_N"/>
</dbReference>
<keyword evidence="6" id="KW-0539">Nucleus</keyword>
<dbReference type="InterPro" id="IPR037113">
    <property type="entry name" value="Hat1_N_sf"/>
</dbReference>
<comment type="subcellular location">
    <subcellularLocation>
        <location evidence="1">Nucleus</location>
    </subcellularLocation>
</comment>
<evidence type="ECO:0000256" key="6">
    <source>
        <dbReference type="ARBA" id="ARBA00023242"/>
    </source>
</evidence>
<dbReference type="InterPro" id="IPR013523">
    <property type="entry name" value="Hist_AcTrfase_HAT1_C"/>
</dbReference>
<dbReference type="Pfam" id="PF10394">
    <property type="entry name" value="Hat1_N"/>
    <property type="match status" value="1"/>
</dbReference>
<dbReference type="InterPro" id="IPR048776">
    <property type="entry name" value="HAT1_C"/>
</dbReference>
<evidence type="ECO:0000256" key="1">
    <source>
        <dbReference type="ARBA" id="ARBA00004123"/>
    </source>
</evidence>
<dbReference type="PANTHER" id="PTHR12046">
    <property type="entry name" value="HISTONE ACETYLTRANSFERASE TYPE B CATALYTIC SUBUNIT"/>
    <property type="match status" value="1"/>
</dbReference>
<evidence type="ECO:0000256" key="7">
    <source>
        <dbReference type="ARBA" id="ARBA00023315"/>
    </source>
</evidence>
<dbReference type="EC" id="2.3.1.48" evidence="3 9"/>
<gene>
    <name evidence="13" type="ORF">ANN_03818</name>
</gene>
<dbReference type="Gene3D" id="3.90.360.10">
    <property type="entry name" value="Histone acetyl transferase 1 (HAT1), N-terminal domain"/>
    <property type="match status" value="1"/>
</dbReference>
<evidence type="ECO:0000256" key="3">
    <source>
        <dbReference type="ARBA" id="ARBA00013184"/>
    </source>
</evidence>
<sequence>MLKNCVNSLVASSNDVIEFKLVRQLEDLKDDRCTFKPAMSHQVFGDSESIFGYHDLKIQLYYSAGRLTTYFGISYSEKVTPDKFDGIQADEIFDKVSEKLQPGFHTNLDDFCSDLEKDANFVPFGDLKHSFTTNDGKRSWEIYMCEVTTPNFQKYHERLQTFVLWFIDAASFIDADDDHWRFFLVYEKYHLDGNIRYAMAGYATVYEYYAYPDNIRPRISQMLVLPPFQRIGLGAQLLENIYKHYTCRSGVVDITVLTSPVLVLTSPVLLVEDPSEEFQRLRDFVDARNCRNLQSFQPHLLEEGFRDEMVTEARAKLKLNKKQTRRIYEILRLNAIDIHNDEQYRRYRLNVKNRLNIPYQKELQDLKKFKEKMKDGELQATLSFTDPGQRLESLDREYRELEAQYQRVLQRLTLC</sequence>
<dbReference type="Gene3D" id="1.10.10.390">
    <property type="match status" value="1"/>
</dbReference>
<dbReference type="Pfam" id="PF21183">
    <property type="entry name" value="HAT1_C"/>
    <property type="match status" value="1"/>
</dbReference>
<dbReference type="EMBL" id="JAJSOF020000001">
    <property type="protein sequence ID" value="KAJ4452298.1"/>
    <property type="molecule type" value="Genomic_DNA"/>
</dbReference>
<evidence type="ECO:0000313" key="14">
    <source>
        <dbReference type="Proteomes" id="UP001148838"/>
    </source>
</evidence>
<accession>A0ABQ8U3B1</accession>
<keyword evidence="7 9" id="KW-0012">Acyltransferase</keyword>
<dbReference type="Gene3D" id="3.40.630.30">
    <property type="match status" value="1"/>
</dbReference>
<evidence type="ECO:0000259" key="12">
    <source>
        <dbReference type="Pfam" id="PF21183"/>
    </source>
</evidence>
<evidence type="ECO:0000256" key="2">
    <source>
        <dbReference type="ARBA" id="ARBA00010543"/>
    </source>
</evidence>
<feature type="domain" description="Histone acetyl transferase HAT1 N-terminal" evidence="11">
    <location>
        <begin position="10"/>
        <end position="168"/>
    </location>
</feature>
<name>A0ABQ8U3B1_PERAM</name>
<evidence type="ECO:0000259" key="11">
    <source>
        <dbReference type="Pfam" id="PF10394"/>
    </source>
</evidence>
<dbReference type="InterPro" id="IPR016181">
    <property type="entry name" value="Acyl_CoA_acyltransferase"/>
</dbReference>
<keyword evidence="10" id="KW-0175">Coiled coil</keyword>
<dbReference type="CDD" id="cd04301">
    <property type="entry name" value="NAT_SF"/>
    <property type="match status" value="1"/>
</dbReference>
<evidence type="ECO:0000256" key="8">
    <source>
        <dbReference type="ARBA" id="ARBA00048017"/>
    </source>
</evidence>
<evidence type="ECO:0000256" key="9">
    <source>
        <dbReference type="PIRNR" id="PIRNR038084"/>
    </source>
</evidence>
<evidence type="ECO:0000313" key="13">
    <source>
        <dbReference type="EMBL" id="KAJ4452298.1"/>
    </source>
</evidence>
<protein>
    <recommendedName>
        <fullName evidence="4 9">Histone acetyltransferase type B catalytic subunit</fullName>
        <ecNumber evidence="3 9">2.3.1.48</ecNumber>
    </recommendedName>
</protein>
<comment type="similarity">
    <text evidence="2 9">Belongs to the HAT1 family.</text>
</comment>
<comment type="catalytic activity">
    <reaction evidence="8 9">
        <text>L-lysyl-[protein] + acetyl-CoA = N(6)-acetyl-L-lysyl-[protein] + CoA + H(+)</text>
        <dbReference type="Rhea" id="RHEA:45948"/>
        <dbReference type="Rhea" id="RHEA-COMP:9752"/>
        <dbReference type="Rhea" id="RHEA-COMP:10731"/>
        <dbReference type="ChEBI" id="CHEBI:15378"/>
        <dbReference type="ChEBI" id="CHEBI:29969"/>
        <dbReference type="ChEBI" id="CHEBI:57287"/>
        <dbReference type="ChEBI" id="CHEBI:57288"/>
        <dbReference type="ChEBI" id="CHEBI:61930"/>
        <dbReference type="EC" id="2.3.1.48"/>
    </reaction>
</comment>
<evidence type="ECO:0000256" key="10">
    <source>
        <dbReference type="SAM" id="Coils"/>
    </source>
</evidence>
<comment type="caution">
    <text evidence="13">The sequence shown here is derived from an EMBL/GenBank/DDBJ whole genome shotgun (WGS) entry which is preliminary data.</text>
</comment>
<proteinExistence type="inferred from homology"/>